<name>A0A3B0WNB0_9ZZZZ</name>
<keyword evidence="4 6" id="KW-1133">Transmembrane helix</keyword>
<accession>A0A3B0WNB0</accession>
<keyword evidence="2" id="KW-1003">Cell membrane</keyword>
<evidence type="ECO:0000256" key="1">
    <source>
        <dbReference type="ARBA" id="ARBA00004162"/>
    </source>
</evidence>
<evidence type="ECO:0000256" key="2">
    <source>
        <dbReference type="ARBA" id="ARBA00022475"/>
    </source>
</evidence>
<dbReference type="EMBL" id="UOFF01000403">
    <property type="protein sequence ID" value="VAW57478.1"/>
    <property type="molecule type" value="Genomic_DNA"/>
</dbReference>
<evidence type="ECO:0000256" key="4">
    <source>
        <dbReference type="ARBA" id="ARBA00022989"/>
    </source>
</evidence>
<evidence type="ECO:0000313" key="7">
    <source>
        <dbReference type="EMBL" id="VAW57478.1"/>
    </source>
</evidence>
<proteinExistence type="predicted"/>
<keyword evidence="5 6" id="KW-0472">Membrane</keyword>
<dbReference type="Pfam" id="PF02472">
    <property type="entry name" value="ExbD"/>
    <property type="match status" value="1"/>
</dbReference>
<sequence length="166" mass="18608">MSARRHKRIKKSSAVELDITAFMNLMVVLVPFLLMSAVFTNISVLDLKLPGVNSAKPANNKKPEFDLHVVVRKNALELSDTQGGMIKHIPKTQSGYNYTLLNQTLRLIKFKFPDKKNITILSEPDTAYNTLVQVMDTVREFNTLQEGEMVVAELFPSISIGDASKQ</sequence>
<gene>
    <name evidence="7" type="ORF">MNBD_GAMMA07-1183</name>
</gene>
<organism evidence="7">
    <name type="scientific">hydrothermal vent metagenome</name>
    <dbReference type="NCBI Taxonomy" id="652676"/>
    <lineage>
        <taxon>unclassified sequences</taxon>
        <taxon>metagenomes</taxon>
        <taxon>ecological metagenomes</taxon>
    </lineage>
</organism>
<evidence type="ECO:0000256" key="5">
    <source>
        <dbReference type="ARBA" id="ARBA00023136"/>
    </source>
</evidence>
<dbReference type="GO" id="GO:0005886">
    <property type="term" value="C:plasma membrane"/>
    <property type="evidence" value="ECO:0007669"/>
    <property type="project" value="UniProtKB-SubCell"/>
</dbReference>
<evidence type="ECO:0000256" key="3">
    <source>
        <dbReference type="ARBA" id="ARBA00022692"/>
    </source>
</evidence>
<keyword evidence="3 6" id="KW-0812">Transmembrane</keyword>
<comment type="subcellular location">
    <subcellularLocation>
        <location evidence="1">Cell membrane</location>
        <topology evidence="1">Single-pass membrane protein</topology>
    </subcellularLocation>
</comment>
<feature type="transmembrane region" description="Helical" evidence="6">
    <location>
        <begin position="21"/>
        <end position="39"/>
    </location>
</feature>
<reference evidence="7" key="1">
    <citation type="submission" date="2018-06" db="EMBL/GenBank/DDBJ databases">
        <authorList>
            <person name="Zhirakovskaya E."/>
        </authorList>
    </citation>
    <scope>NUCLEOTIDE SEQUENCE</scope>
</reference>
<protein>
    <submittedName>
        <fullName evidence="7">Biopolymer transport protein ExbD/TolR</fullName>
    </submittedName>
</protein>
<dbReference type="AlphaFoldDB" id="A0A3B0WNB0"/>
<dbReference type="GO" id="GO:0022857">
    <property type="term" value="F:transmembrane transporter activity"/>
    <property type="evidence" value="ECO:0007669"/>
    <property type="project" value="InterPro"/>
</dbReference>
<dbReference type="InterPro" id="IPR003400">
    <property type="entry name" value="ExbD"/>
</dbReference>
<evidence type="ECO:0000256" key="6">
    <source>
        <dbReference type="SAM" id="Phobius"/>
    </source>
</evidence>